<comment type="cofactor">
    <cofactor evidence="10">
        <name>Mn(2+)</name>
        <dbReference type="ChEBI" id="CHEBI:29035"/>
    </cofactor>
    <text evidence="10">Binds 1 Mn(2+) ion per subunit.</text>
</comment>
<reference evidence="12 13" key="1">
    <citation type="submission" date="2020-03" db="EMBL/GenBank/DDBJ databases">
        <title>Two novel Motilibacter sp.</title>
        <authorList>
            <person name="Liu S."/>
        </authorList>
    </citation>
    <scope>NUCLEOTIDE SEQUENCE [LARGE SCALE GENOMIC DNA]</scope>
    <source>
        <strain evidence="12 13">E257</strain>
    </source>
</reference>
<dbReference type="InterPro" id="IPR015797">
    <property type="entry name" value="NUDIX_hydrolase-like_dom_sf"/>
</dbReference>
<evidence type="ECO:0000256" key="7">
    <source>
        <dbReference type="ARBA" id="ARBA00023211"/>
    </source>
</evidence>
<dbReference type="HAMAP" id="MF_00202">
    <property type="entry name" value="Idi"/>
    <property type="match status" value="1"/>
</dbReference>
<gene>
    <name evidence="10 12" type="primary">idi</name>
    <name evidence="12" type="ORF">G9H71_04125</name>
</gene>
<dbReference type="PANTHER" id="PTHR10885:SF0">
    <property type="entry name" value="ISOPENTENYL-DIPHOSPHATE DELTA-ISOMERASE"/>
    <property type="match status" value="1"/>
</dbReference>
<dbReference type="EC" id="5.3.3.2" evidence="3 10"/>
<evidence type="ECO:0000256" key="9">
    <source>
        <dbReference type="ARBA" id="ARBA00023235"/>
    </source>
</evidence>
<comment type="catalytic activity">
    <reaction evidence="10">
        <text>isopentenyl diphosphate = dimethylallyl diphosphate</text>
        <dbReference type="Rhea" id="RHEA:23284"/>
        <dbReference type="ChEBI" id="CHEBI:57623"/>
        <dbReference type="ChEBI" id="CHEBI:128769"/>
        <dbReference type="EC" id="5.3.3.2"/>
    </reaction>
</comment>
<evidence type="ECO:0000256" key="6">
    <source>
        <dbReference type="ARBA" id="ARBA00022842"/>
    </source>
</evidence>
<dbReference type="GO" id="GO:0004452">
    <property type="term" value="F:isopentenyl-diphosphate delta-isomerase activity"/>
    <property type="evidence" value="ECO:0007669"/>
    <property type="project" value="UniProtKB-EC"/>
</dbReference>
<keyword evidence="5 10" id="KW-0479">Metal-binding</keyword>
<keyword evidence="7 10" id="KW-0464">Manganese</keyword>
<feature type="binding site" evidence="10">
    <location>
        <position position="117"/>
    </location>
    <ligand>
        <name>Mn(2+)</name>
        <dbReference type="ChEBI" id="CHEBI:29035"/>
    </ligand>
</feature>
<comment type="subcellular location">
    <subcellularLocation>
        <location evidence="10">Cytoplasm</location>
    </subcellularLocation>
</comment>
<feature type="binding site" evidence="10">
    <location>
        <position position="72"/>
    </location>
    <ligand>
        <name>Mn(2+)</name>
        <dbReference type="ChEBI" id="CHEBI:29035"/>
    </ligand>
</feature>
<dbReference type="EMBL" id="JAANNP010000001">
    <property type="protein sequence ID" value="NHC12963.1"/>
    <property type="molecule type" value="Genomic_DNA"/>
</dbReference>
<dbReference type="SUPFAM" id="SSF55811">
    <property type="entry name" value="Nudix"/>
    <property type="match status" value="1"/>
</dbReference>
<feature type="binding site" evidence="10">
    <location>
        <position position="35"/>
    </location>
    <ligand>
        <name>Mn(2+)</name>
        <dbReference type="ChEBI" id="CHEBI:29035"/>
    </ligand>
</feature>
<dbReference type="PIRSF" id="PIRSF018427">
    <property type="entry name" value="Isopntndiph_ism"/>
    <property type="match status" value="1"/>
</dbReference>
<feature type="domain" description="Nudix hydrolase" evidence="11">
    <location>
        <begin position="33"/>
        <end position="167"/>
    </location>
</feature>
<feature type="binding site" evidence="10">
    <location>
        <position position="90"/>
    </location>
    <ligand>
        <name>Mg(2+)</name>
        <dbReference type="ChEBI" id="CHEBI:18420"/>
    </ligand>
</feature>
<dbReference type="InterPro" id="IPR011876">
    <property type="entry name" value="IsopentenylPP_isomerase_typ1"/>
</dbReference>
<evidence type="ECO:0000256" key="10">
    <source>
        <dbReference type="HAMAP-Rule" id="MF_00202"/>
    </source>
</evidence>
<dbReference type="PANTHER" id="PTHR10885">
    <property type="entry name" value="ISOPENTENYL-DIPHOSPHATE DELTA-ISOMERASE"/>
    <property type="match status" value="1"/>
</dbReference>
<evidence type="ECO:0000256" key="2">
    <source>
        <dbReference type="ARBA" id="ARBA00007579"/>
    </source>
</evidence>
<keyword evidence="9 10" id="KW-0413">Isomerase</keyword>
<dbReference type="Gene3D" id="3.90.79.10">
    <property type="entry name" value="Nucleoside Triphosphate Pyrophosphohydrolase"/>
    <property type="match status" value="1"/>
</dbReference>
<organism evidence="12 13">
    <name type="scientific">Motilibacter deserti</name>
    <dbReference type="NCBI Taxonomy" id="2714956"/>
    <lineage>
        <taxon>Bacteria</taxon>
        <taxon>Bacillati</taxon>
        <taxon>Actinomycetota</taxon>
        <taxon>Actinomycetes</taxon>
        <taxon>Motilibacterales</taxon>
        <taxon>Motilibacteraceae</taxon>
        <taxon>Motilibacter</taxon>
    </lineage>
</organism>
<feature type="active site" evidence="10">
    <location>
        <position position="119"/>
    </location>
</feature>
<dbReference type="Proteomes" id="UP000800981">
    <property type="component" value="Unassembled WGS sequence"/>
</dbReference>
<comment type="similarity">
    <text evidence="2 10">Belongs to the IPP isomerase type 1 family.</text>
</comment>
<dbReference type="NCBIfam" id="NF002995">
    <property type="entry name" value="PRK03759.1"/>
    <property type="match status" value="1"/>
</dbReference>
<comment type="function">
    <text evidence="10">Catalyzes the 1,3-allylic rearrangement of the homoallylic substrate isopentenyl (IPP) to its highly electrophilic allylic isomer, dimethylallyl diphosphate (DMAPP).</text>
</comment>
<dbReference type="CDD" id="cd02885">
    <property type="entry name" value="NUDIX_IPP_Isomerase"/>
    <property type="match status" value="1"/>
</dbReference>
<evidence type="ECO:0000256" key="8">
    <source>
        <dbReference type="ARBA" id="ARBA00023229"/>
    </source>
</evidence>
<evidence type="ECO:0000313" key="13">
    <source>
        <dbReference type="Proteomes" id="UP000800981"/>
    </source>
</evidence>
<dbReference type="Pfam" id="PF00293">
    <property type="entry name" value="NUDIX"/>
    <property type="match status" value="1"/>
</dbReference>
<dbReference type="PROSITE" id="PS51462">
    <property type="entry name" value="NUDIX"/>
    <property type="match status" value="1"/>
</dbReference>
<name>A0ABX0GUJ5_9ACTN</name>
<comment type="pathway">
    <text evidence="1 10">Isoprenoid biosynthesis; dimethylallyl diphosphate biosynthesis; dimethylallyl diphosphate from isopentenyl diphosphate: step 1/1.</text>
</comment>
<sequence length="188" mass="20531">MSSPALERVVLLDSSGRPAGEALKSEVHTGETPLHLAFSCYAFDADGRVLFTRRALGKRTWPGVWTGSVCGHPAPGEDSQEAVVRRLDQELGLTANAITMALPEFAYRAVDASGVVENEVCPVYLARVDRDPTPDPDEVAEWQWAQWDDLVRVAATTPWLISPWAVLQIAELAPVLPDLLPEFVTICP</sequence>
<keyword evidence="4 10" id="KW-0963">Cytoplasm</keyword>
<evidence type="ECO:0000259" key="11">
    <source>
        <dbReference type="PROSITE" id="PS51462"/>
    </source>
</evidence>
<evidence type="ECO:0000256" key="5">
    <source>
        <dbReference type="ARBA" id="ARBA00022723"/>
    </source>
</evidence>
<feature type="active site" evidence="10">
    <location>
        <position position="70"/>
    </location>
</feature>
<evidence type="ECO:0000256" key="3">
    <source>
        <dbReference type="ARBA" id="ARBA00012057"/>
    </source>
</evidence>
<dbReference type="RefSeq" id="WP_166278194.1">
    <property type="nucleotide sequence ID" value="NZ_JAANNP010000001.1"/>
</dbReference>
<comment type="caution">
    <text evidence="12">The sequence shown here is derived from an EMBL/GenBank/DDBJ whole genome shotgun (WGS) entry which is preliminary data.</text>
</comment>
<comment type="cofactor">
    <cofactor evidence="10">
        <name>Mg(2+)</name>
        <dbReference type="ChEBI" id="CHEBI:18420"/>
    </cofactor>
    <text evidence="10">Binds 1 Mg(2+) ion per subunit. The magnesium ion binds only when substrate is bound.</text>
</comment>
<feature type="binding site" evidence="10">
    <location>
        <position position="28"/>
    </location>
    <ligand>
        <name>Mn(2+)</name>
        <dbReference type="ChEBI" id="CHEBI:29035"/>
    </ligand>
</feature>
<dbReference type="NCBIfam" id="TIGR02150">
    <property type="entry name" value="IPP_isom_1"/>
    <property type="match status" value="1"/>
</dbReference>
<keyword evidence="8 10" id="KW-0414">Isoprene biosynthesis</keyword>
<dbReference type="InterPro" id="IPR000086">
    <property type="entry name" value="NUDIX_hydrolase_dom"/>
</dbReference>
<protein>
    <recommendedName>
        <fullName evidence="3 10">Isopentenyl-diphosphate Delta-isomerase</fullName>
        <shortName evidence="10">IPP isomerase</shortName>
        <ecNumber evidence="3 10">5.3.3.2</ecNumber>
    </recommendedName>
    <alternativeName>
        <fullName evidence="10">IPP:DMAPP isomerase</fullName>
    </alternativeName>
    <alternativeName>
        <fullName evidence="10">Isopentenyl pyrophosphate isomerase</fullName>
    </alternativeName>
</protein>
<evidence type="ECO:0000256" key="4">
    <source>
        <dbReference type="ARBA" id="ARBA00022490"/>
    </source>
</evidence>
<evidence type="ECO:0000256" key="1">
    <source>
        <dbReference type="ARBA" id="ARBA00004826"/>
    </source>
</evidence>
<accession>A0ABX0GUJ5</accession>
<dbReference type="InterPro" id="IPR056375">
    <property type="entry name" value="Idi_bact"/>
</dbReference>
<evidence type="ECO:0000313" key="12">
    <source>
        <dbReference type="EMBL" id="NHC12963.1"/>
    </source>
</evidence>
<feature type="binding site" evidence="10">
    <location>
        <position position="119"/>
    </location>
    <ligand>
        <name>Mn(2+)</name>
        <dbReference type="ChEBI" id="CHEBI:29035"/>
    </ligand>
</feature>
<keyword evidence="6 10" id="KW-0460">Magnesium</keyword>
<proteinExistence type="inferred from homology"/>
<keyword evidence="13" id="KW-1185">Reference proteome</keyword>